<proteinExistence type="predicted"/>
<evidence type="ECO:0000256" key="1">
    <source>
        <dbReference type="SAM" id="MobiDB-lite"/>
    </source>
</evidence>
<dbReference type="EMBL" id="MSFL01000001">
    <property type="protein sequence ID" value="PWY92144.1"/>
    <property type="molecule type" value="Genomic_DNA"/>
</dbReference>
<feature type="region of interest" description="Disordered" evidence="1">
    <location>
        <begin position="65"/>
        <end position="92"/>
    </location>
</feature>
<sequence>MVLSEDDKREYQKPWTVGRHLDISAGYIFQIINPATKSWQPSQGTPWAADPPKHLIPRLIGLASKRQPGSAPEKSPKGCSVKNHGGTEGGVSVKFTASEKGKLAGGFSEHQSRVGGSAERDRGRLICRQHLNIAGARLTSGQSSRFQGGELGRDQSEGPKKQHICWRGPDPGTVKAMVRGVRIQTGSSTRVG</sequence>
<dbReference type="AlphaFoldDB" id="A0A317X0H7"/>
<gene>
    <name evidence="2" type="ORF">BO70DRAFT_375903</name>
</gene>
<feature type="region of interest" description="Disordered" evidence="1">
    <location>
        <begin position="140"/>
        <end position="172"/>
    </location>
</feature>
<keyword evidence="3" id="KW-1185">Reference proteome</keyword>
<dbReference type="GeneID" id="37067330"/>
<protein>
    <submittedName>
        <fullName evidence="2">Uncharacterized protein</fullName>
    </submittedName>
</protein>
<dbReference type="Proteomes" id="UP000247233">
    <property type="component" value="Unassembled WGS sequence"/>
</dbReference>
<feature type="compositionally biased region" description="Basic and acidic residues" evidence="1">
    <location>
        <begin position="151"/>
        <end position="160"/>
    </location>
</feature>
<comment type="caution">
    <text evidence="2">The sequence shown here is derived from an EMBL/GenBank/DDBJ whole genome shotgun (WGS) entry which is preliminary data.</text>
</comment>
<evidence type="ECO:0000313" key="3">
    <source>
        <dbReference type="Proteomes" id="UP000247233"/>
    </source>
</evidence>
<evidence type="ECO:0000313" key="2">
    <source>
        <dbReference type="EMBL" id="PWY92144.1"/>
    </source>
</evidence>
<name>A0A317X0H7_9EURO</name>
<dbReference type="RefSeq" id="XP_025403883.1">
    <property type="nucleotide sequence ID" value="XM_025545093.1"/>
</dbReference>
<reference evidence="2 3" key="1">
    <citation type="submission" date="2016-12" db="EMBL/GenBank/DDBJ databases">
        <title>The genomes of Aspergillus section Nigri reveals drivers in fungal speciation.</title>
        <authorList>
            <consortium name="DOE Joint Genome Institute"/>
            <person name="Vesth T.C."/>
            <person name="Nybo J."/>
            <person name="Theobald S."/>
            <person name="Brandl J."/>
            <person name="Frisvad J.C."/>
            <person name="Nielsen K.F."/>
            <person name="Lyhne E.K."/>
            <person name="Kogle M.E."/>
            <person name="Kuo A."/>
            <person name="Riley R."/>
            <person name="Clum A."/>
            <person name="Nolan M."/>
            <person name="Lipzen A."/>
            <person name="Salamov A."/>
            <person name="Henrissat B."/>
            <person name="Wiebenga A."/>
            <person name="De Vries R.P."/>
            <person name="Grigoriev I.V."/>
            <person name="Mortensen U.H."/>
            <person name="Andersen M.R."/>
            <person name="Baker S.E."/>
        </authorList>
    </citation>
    <scope>NUCLEOTIDE SEQUENCE [LARGE SCALE GENOMIC DNA]</scope>
    <source>
        <strain evidence="2 3">CBS 117.55</strain>
    </source>
</reference>
<dbReference type="VEuPathDB" id="FungiDB:BO70DRAFT_375903"/>
<organism evidence="2 3">
    <name type="scientific">Aspergillus heteromorphus CBS 117.55</name>
    <dbReference type="NCBI Taxonomy" id="1448321"/>
    <lineage>
        <taxon>Eukaryota</taxon>
        <taxon>Fungi</taxon>
        <taxon>Dikarya</taxon>
        <taxon>Ascomycota</taxon>
        <taxon>Pezizomycotina</taxon>
        <taxon>Eurotiomycetes</taxon>
        <taxon>Eurotiomycetidae</taxon>
        <taxon>Eurotiales</taxon>
        <taxon>Aspergillaceae</taxon>
        <taxon>Aspergillus</taxon>
        <taxon>Aspergillus subgen. Circumdati</taxon>
    </lineage>
</organism>
<accession>A0A317X0H7</accession>